<keyword evidence="8" id="KW-0472">Membrane</keyword>
<keyword evidence="13" id="KW-1185">Reference proteome</keyword>
<dbReference type="Pfam" id="PF00858">
    <property type="entry name" value="ASC"/>
    <property type="match status" value="1"/>
</dbReference>
<evidence type="ECO:0000256" key="9">
    <source>
        <dbReference type="ARBA" id="ARBA00023201"/>
    </source>
</evidence>
<evidence type="ECO:0000256" key="3">
    <source>
        <dbReference type="ARBA" id="ARBA00022461"/>
    </source>
</evidence>
<keyword evidence="3 11" id="KW-0894">Sodium channel</keyword>
<comment type="caution">
    <text evidence="12">The sequence shown here is derived from an EMBL/GenBank/DDBJ whole genome shotgun (WGS) entry which is preliminary data.</text>
</comment>
<dbReference type="Gene3D" id="1.10.287.770">
    <property type="entry name" value="YojJ-like"/>
    <property type="match status" value="1"/>
</dbReference>
<keyword evidence="10 11" id="KW-0407">Ion channel</keyword>
<comment type="similarity">
    <text evidence="11">Belongs to the amiloride-sensitive sodium channel (TC 1.A.6) family.</text>
</comment>
<protein>
    <submittedName>
        <fullName evidence="12">Uncharacterized protein</fullName>
    </submittedName>
</protein>
<evidence type="ECO:0000256" key="8">
    <source>
        <dbReference type="ARBA" id="ARBA00023136"/>
    </source>
</evidence>
<dbReference type="PROSITE" id="PS01206">
    <property type="entry name" value="ASC"/>
    <property type="match status" value="1"/>
</dbReference>
<keyword evidence="9 11" id="KW-0739">Sodium transport</keyword>
<sequence length="370" mass="42885">MDFDKGKELFEEIPKSVIKGNWVTPDKSEEEDFNNQVDEENLPKVALALKAIQFTDNVTMHGMRYIFMKDMGSLRRKSKLSPSELEILHYIYGDYYYSDEEESSGSSPLTVYDEINVTQFYYDKAFDYERDLAAVLTSEEFAVKVCAPGLSQIMEFVSRLIQAMTRNRSTKRPQPPPYGVCGSVPLQTSSEYSNEKCLLECRTNYTINKCGCKDVYMPGPAKVCSFEQQYNCTMDILEPLEESDLFDASSCTCPKDCERIEYDVDVTYTEPSDDYLDMLQRWFSSEPVTERYGLRVFYNEFEYIESTQEAIYDLERLLCDIGGAAGLFLGCSFVTFFEFIDFVTEFVWLWSLRRVDVRRKNQKKEANTLT</sequence>
<evidence type="ECO:0000313" key="13">
    <source>
        <dbReference type="Proteomes" id="UP001642483"/>
    </source>
</evidence>
<dbReference type="InterPro" id="IPR001873">
    <property type="entry name" value="ENaC"/>
</dbReference>
<dbReference type="EMBL" id="CAWYQH010000163">
    <property type="protein sequence ID" value="CAK8697224.1"/>
    <property type="molecule type" value="Genomic_DNA"/>
</dbReference>
<name>A0ABP0GZR2_CLALP</name>
<organism evidence="12 13">
    <name type="scientific">Clavelina lepadiformis</name>
    <name type="common">Light-bulb sea squirt</name>
    <name type="synonym">Ascidia lepadiformis</name>
    <dbReference type="NCBI Taxonomy" id="159417"/>
    <lineage>
        <taxon>Eukaryota</taxon>
        <taxon>Metazoa</taxon>
        <taxon>Chordata</taxon>
        <taxon>Tunicata</taxon>
        <taxon>Ascidiacea</taxon>
        <taxon>Aplousobranchia</taxon>
        <taxon>Clavelinidae</taxon>
        <taxon>Clavelina</taxon>
    </lineage>
</organism>
<dbReference type="InterPro" id="IPR020903">
    <property type="entry name" value="ENaC_CS"/>
</dbReference>
<dbReference type="PANTHER" id="PTHR11690">
    <property type="entry name" value="AMILORIDE-SENSITIVE SODIUM CHANNEL-RELATED"/>
    <property type="match status" value="1"/>
</dbReference>
<proteinExistence type="inferred from homology"/>
<accession>A0ABP0GZR2</accession>
<keyword evidence="6" id="KW-0915">Sodium</keyword>
<evidence type="ECO:0000256" key="6">
    <source>
        <dbReference type="ARBA" id="ARBA00023053"/>
    </source>
</evidence>
<dbReference type="Gene3D" id="1.10.287.820">
    <property type="entry name" value="Acid-sensing ion channel domain"/>
    <property type="match status" value="1"/>
</dbReference>
<keyword evidence="4 11" id="KW-0812">Transmembrane</keyword>
<evidence type="ECO:0000256" key="5">
    <source>
        <dbReference type="ARBA" id="ARBA00022989"/>
    </source>
</evidence>
<evidence type="ECO:0000256" key="11">
    <source>
        <dbReference type="RuleBase" id="RU000679"/>
    </source>
</evidence>
<dbReference type="Proteomes" id="UP001642483">
    <property type="component" value="Unassembled WGS sequence"/>
</dbReference>
<evidence type="ECO:0000256" key="4">
    <source>
        <dbReference type="ARBA" id="ARBA00022692"/>
    </source>
</evidence>
<reference evidence="12 13" key="1">
    <citation type="submission" date="2024-02" db="EMBL/GenBank/DDBJ databases">
        <authorList>
            <person name="Daric V."/>
            <person name="Darras S."/>
        </authorList>
    </citation>
    <scope>NUCLEOTIDE SEQUENCE [LARGE SCALE GENOMIC DNA]</scope>
</reference>
<keyword evidence="5" id="KW-1133">Transmembrane helix</keyword>
<keyword evidence="2 11" id="KW-0813">Transport</keyword>
<evidence type="ECO:0000256" key="7">
    <source>
        <dbReference type="ARBA" id="ARBA00023065"/>
    </source>
</evidence>
<evidence type="ECO:0000313" key="12">
    <source>
        <dbReference type="EMBL" id="CAK8697224.1"/>
    </source>
</evidence>
<comment type="subcellular location">
    <subcellularLocation>
        <location evidence="1">Membrane</location>
        <topology evidence="1">Multi-pass membrane protein</topology>
    </subcellularLocation>
</comment>
<dbReference type="PRINTS" id="PR01078">
    <property type="entry name" value="AMINACHANNEL"/>
</dbReference>
<keyword evidence="7 11" id="KW-0406">Ion transport</keyword>
<evidence type="ECO:0000256" key="2">
    <source>
        <dbReference type="ARBA" id="ARBA00022448"/>
    </source>
</evidence>
<evidence type="ECO:0000256" key="1">
    <source>
        <dbReference type="ARBA" id="ARBA00004141"/>
    </source>
</evidence>
<gene>
    <name evidence="12" type="ORF">CVLEPA_LOCUS30488</name>
</gene>
<evidence type="ECO:0000256" key="10">
    <source>
        <dbReference type="ARBA" id="ARBA00023303"/>
    </source>
</evidence>